<proteinExistence type="evidence at transcript level"/>
<sequence length="475" mass="56729">MFFKKFLFLFMSSLLTCWGIDTPEYKSNISAYPDLPEKLNILLDEVKKGLYDALIQKFKSLHEYPEHCTAVNIQENSWEEYYRLGALYATKFYQELLSIKGPDFKELSDKFKELHEKSKELNKTKPVAHGDLEKAYPKSWEATKLFWEVAEKFYDQVNTTEHTNEAYGDLENAFLKTCEATKSFWGALEKFYGQVNTTEHTNEAHGNLKKKYPKSCESNILFGKAIEEYFEQLNTTEHTNEEKFYDQVNTTEHTNEEKFYDQVNTTEHTNEEKFYDQVNTTEHTNEEKFYDQVNTTEHTNEEKFYDQVNTTEHTNEEKFYDQVNTTEHTNEEKFYDQVNTTEHTNEAHGDLPETFWESLVDGMLFLEFLEKLELHLQESFEDYLEQWNTLKEVELMAIEAYKKYKNTEDDIQNFEEYKNVSQKLFHEIGYLVDLEGEFLYRTVQYEKGLSKEKRRETDLDYYKRVADYYSEILLV</sequence>
<evidence type="ECO:0000256" key="1">
    <source>
        <dbReference type="SAM" id="SignalP"/>
    </source>
</evidence>
<accession>C1LQN8</accession>
<dbReference type="EMBL" id="FN321290">
    <property type="protein sequence ID" value="CAX77016.1"/>
    <property type="molecule type" value="mRNA"/>
</dbReference>
<name>C1LQN8_SCHJA</name>
<feature type="signal peptide" evidence="1">
    <location>
        <begin position="1"/>
        <end position="19"/>
    </location>
</feature>
<organism evidence="2">
    <name type="scientific">Schistosoma japonicum</name>
    <name type="common">Blood fluke</name>
    <dbReference type="NCBI Taxonomy" id="6182"/>
    <lineage>
        <taxon>Eukaryota</taxon>
        <taxon>Metazoa</taxon>
        <taxon>Spiralia</taxon>
        <taxon>Lophotrochozoa</taxon>
        <taxon>Platyhelminthes</taxon>
        <taxon>Trematoda</taxon>
        <taxon>Digenea</taxon>
        <taxon>Strigeidida</taxon>
        <taxon>Schistosomatoidea</taxon>
        <taxon>Schistosomatidae</taxon>
        <taxon>Schistosoma</taxon>
    </lineage>
</organism>
<protein>
    <submittedName>
        <fullName evidence="2">Uncharacterized protein</fullName>
    </submittedName>
</protein>
<evidence type="ECO:0000313" key="2">
    <source>
        <dbReference type="EMBL" id="CAX77016.1"/>
    </source>
</evidence>
<keyword evidence="1" id="KW-0732">Signal</keyword>
<reference evidence="2" key="1">
    <citation type="journal article" date="2009" name="Nature">
        <title>The Schistosoma japonicum genome reveals features of host-parasite interplay.</title>
        <authorList>
            <person name="Liu F."/>
            <person name="Zhou Y."/>
            <person name="Wang Z.Q."/>
            <person name="Lu G."/>
            <person name="Zheng H."/>
            <person name="Brindley P.J."/>
            <person name="McManus D.P."/>
            <person name="Blair D."/>
            <person name="Zhang Q.H."/>
            <person name="Zhong Y."/>
            <person name="Wang S."/>
            <person name="Han Z.G."/>
            <person name="Chen Z."/>
        </authorList>
    </citation>
    <scope>NUCLEOTIDE SEQUENCE</scope>
    <source>
        <strain evidence="2">Anhui</strain>
    </source>
</reference>
<reference evidence="2" key="2">
    <citation type="submission" date="2009-03" db="EMBL/GenBank/DDBJ databases">
        <authorList>
            <person name="Gang L."/>
        </authorList>
    </citation>
    <scope>NUCLEOTIDE SEQUENCE</scope>
    <source>
        <strain evidence="2">Anhui</strain>
    </source>
</reference>
<feature type="chain" id="PRO_5002910373" evidence="1">
    <location>
        <begin position="20"/>
        <end position="475"/>
    </location>
</feature>
<dbReference type="AlphaFoldDB" id="C1LQN8"/>